<evidence type="ECO:0000313" key="17">
    <source>
        <dbReference type="Proteomes" id="UP000254701"/>
    </source>
</evidence>
<evidence type="ECO:0000256" key="4">
    <source>
        <dbReference type="ARBA" id="ARBA00017504"/>
    </source>
</evidence>
<accession>A0A380WFF1</accession>
<evidence type="ECO:0000256" key="15">
    <source>
        <dbReference type="SAM" id="Phobius"/>
    </source>
</evidence>
<dbReference type="GO" id="GO:0006782">
    <property type="term" value="P:protoporphyrinogen IX biosynthetic process"/>
    <property type="evidence" value="ECO:0007669"/>
    <property type="project" value="UniProtKB-UniRule"/>
</dbReference>
<reference evidence="16 17" key="1">
    <citation type="submission" date="2018-06" db="EMBL/GenBank/DDBJ databases">
        <authorList>
            <consortium name="Pathogen Informatics"/>
            <person name="Doyle S."/>
        </authorList>
    </citation>
    <scope>NUCLEOTIDE SEQUENCE [LARGE SCALE GENOMIC DNA]</scope>
    <source>
        <strain evidence="16 17">NCTC10684</strain>
    </source>
</reference>
<keyword evidence="12 14" id="KW-0472">Membrane</keyword>
<dbReference type="RefSeq" id="WP_115730197.1">
    <property type="nucleotide sequence ID" value="NZ_BAAAVY010000005.1"/>
</dbReference>
<dbReference type="GO" id="GO:0046872">
    <property type="term" value="F:metal ion binding"/>
    <property type="evidence" value="ECO:0007669"/>
    <property type="project" value="UniProtKB-UniRule"/>
</dbReference>
<evidence type="ECO:0000256" key="5">
    <source>
        <dbReference type="ARBA" id="ARBA00022475"/>
    </source>
</evidence>
<comment type="cofactor">
    <cofactor evidence="14">
        <name>heme b</name>
        <dbReference type="ChEBI" id="CHEBI:60344"/>
    </cofactor>
    <text evidence="14">Binds 1 heme b (iron(II)-protoporphyrin IX) group per subunit.</text>
</comment>
<keyword evidence="10" id="KW-0560">Oxidoreductase</keyword>
<evidence type="ECO:0000256" key="12">
    <source>
        <dbReference type="ARBA" id="ARBA00023136"/>
    </source>
</evidence>
<dbReference type="UniPathway" id="UPA00251">
    <property type="reaction ID" value="UER00324"/>
</dbReference>
<feature type="transmembrane region" description="Helical" evidence="15">
    <location>
        <begin position="6"/>
        <end position="28"/>
    </location>
</feature>
<comment type="function">
    <text evidence="14">Catalyzes the oxidation of protoporphyrinogen IX to protoporphyrin IX.</text>
</comment>
<feature type="transmembrane region" description="Helical" evidence="15">
    <location>
        <begin position="81"/>
        <end position="100"/>
    </location>
</feature>
<evidence type="ECO:0000256" key="8">
    <source>
        <dbReference type="ARBA" id="ARBA00022723"/>
    </source>
</evidence>
<evidence type="ECO:0000256" key="13">
    <source>
        <dbReference type="ARBA" id="ARBA00048390"/>
    </source>
</evidence>
<dbReference type="PANTHER" id="PTHR40255">
    <property type="entry name" value="UPF0093 MEMBRANE PROTEIN SLR1790"/>
    <property type="match status" value="1"/>
</dbReference>
<keyword evidence="11 14" id="KW-0408">Iron</keyword>
<dbReference type="Proteomes" id="UP000254701">
    <property type="component" value="Unassembled WGS sequence"/>
</dbReference>
<dbReference type="PANTHER" id="PTHR40255:SF1">
    <property type="entry name" value="PROTOPORPHYRINOGEN IX OXIDASE"/>
    <property type="match status" value="1"/>
</dbReference>
<comment type="subcellular location">
    <subcellularLocation>
        <location evidence="1">Cell membrane</location>
        <topology evidence="1">Multi-pass membrane protein</topology>
    </subcellularLocation>
</comment>
<feature type="transmembrane region" description="Helical" evidence="15">
    <location>
        <begin position="112"/>
        <end position="135"/>
    </location>
</feature>
<organism evidence="16 17">
    <name type="scientific">Aminobacter aminovorans</name>
    <name type="common">Chelatobacter heintzii</name>
    <dbReference type="NCBI Taxonomy" id="83263"/>
    <lineage>
        <taxon>Bacteria</taxon>
        <taxon>Pseudomonadati</taxon>
        <taxon>Pseudomonadota</taxon>
        <taxon>Alphaproteobacteria</taxon>
        <taxon>Hyphomicrobiales</taxon>
        <taxon>Phyllobacteriaceae</taxon>
        <taxon>Aminobacter</taxon>
    </lineage>
</organism>
<dbReference type="AlphaFoldDB" id="A0A380WFF1"/>
<dbReference type="GO" id="GO:0070818">
    <property type="term" value="F:protoporphyrinogen oxidase activity"/>
    <property type="evidence" value="ECO:0007669"/>
    <property type="project" value="UniProtKB-UniRule"/>
</dbReference>
<sequence>MSYLVIKSLHVVAMVVWLSGMIFVPLTLSRLAKDGGIDSRQATQLRAGFSALATPAMLAVWALGLYLAYDLGSLGDAWLHAKLALVVAMSGLHGVLSGQLRQLAGARLAKPAAIVLKLHWLVGLLLLGIVGLVIVKPF</sequence>
<keyword evidence="5 14" id="KW-1003">Cell membrane</keyword>
<dbReference type="PIRSF" id="PIRSF004638">
    <property type="entry name" value="UCP004638"/>
    <property type="match status" value="1"/>
</dbReference>
<evidence type="ECO:0000313" key="16">
    <source>
        <dbReference type="EMBL" id="SUU87727.1"/>
    </source>
</evidence>
<comment type="pathway">
    <text evidence="2 14">Porphyrin-containing compound metabolism; protoporphyrin-IX biosynthesis; protoporphyrin-IX from protoporphyrinogen-IX: step 1/1.</text>
</comment>
<evidence type="ECO:0000256" key="10">
    <source>
        <dbReference type="ARBA" id="ARBA00023002"/>
    </source>
</evidence>
<keyword evidence="6 14" id="KW-0349">Heme</keyword>
<dbReference type="Pfam" id="PF03653">
    <property type="entry name" value="UPF0093"/>
    <property type="match status" value="1"/>
</dbReference>
<comment type="catalytic activity">
    <reaction evidence="13 14">
        <text>protoporphyrinogen IX + 3 A = protoporphyrin IX + 3 AH2</text>
        <dbReference type="Rhea" id="RHEA:62000"/>
        <dbReference type="ChEBI" id="CHEBI:13193"/>
        <dbReference type="ChEBI" id="CHEBI:17499"/>
        <dbReference type="ChEBI" id="CHEBI:57306"/>
        <dbReference type="ChEBI" id="CHEBI:57307"/>
    </reaction>
</comment>
<name>A0A380WFF1_AMIAI</name>
<evidence type="ECO:0000256" key="3">
    <source>
        <dbReference type="ARBA" id="ARBA00006501"/>
    </source>
</evidence>
<evidence type="ECO:0000256" key="1">
    <source>
        <dbReference type="ARBA" id="ARBA00004651"/>
    </source>
</evidence>
<evidence type="ECO:0000256" key="6">
    <source>
        <dbReference type="ARBA" id="ARBA00022617"/>
    </source>
</evidence>
<evidence type="ECO:0000256" key="7">
    <source>
        <dbReference type="ARBA" id="ARBA00022692"/>
    </source>
</evidence>
<gene>
    <name evidence="16" type="ORF">NCTC10684_00929</name>
</gene>
<protein>
    <recommendedName>
        <fullName evidence="4 14">Protoporphyrinogen IX oxidase</fullName>
        <ecNumber evidence="14">1.3.99.-</ecNumber>
    </recommendedName>
</protein>
<proteinExistence type="inferred from homology"/>
<dbReference type="GO" id="GO:0005886">
    <property type="term" value="C:plasma membrane"/>
    <property type="evidence" value="ECO:0007669"/>
    <property type="project" value="UniProtKB-SubCell"/>
</dbReference>
<keyword evidence="7 15" id="KW-0812">Transmembrane</keyword>
<dbReference type="EC" id="1.3.99.-" evidence="14"/>
<dbReference type="EMBL" id="UFSM01000001">
    <property type="protein sequence ID" value="SUU87727.1"/>
    <property type="molecule type" value="Genomic_DNA"/>
</dbReference>
<comment type="similarity">
    <text evidence="3 14">Belongs to the HemJ family.</text>
</comment>
<evidence type="ECO:0000256" key="14">
    <source>
        <dbReference type="PIRNR" id="PIRNR004638"/>
    </source>
</evidence>
<evidence type="ECO:0000256" key="11">
    <source>
        <dbReference type="ARBA" id="ARBA00023004"/>
    </source>
</evidence>
<evidence type="ECO:0000256" key="2">
    <source>
        <dbReference type="ARBA" id="ARBA00005073"/>
    </source>
</evidence>
<feature type="transmembrane region" description="Helical" evidence="15">
    <location>
        <begin position="49"/>
        <end position="69"/>
    </location>
</feature>
<evidence type="ECO:0000256" key="9">
    <source>
        <dbReference type="ARBA" id="ARBA00022989"/>
    </source>
</evidence>
<keyword evidence="8 14" id="KW-0479">Metal-binding</keyword>
<dbReference type="InterPro" id="IPR005265">
    <property type="entry name" value="HemJ-like"/>
</dbReference>
<keyword evidence="9 15" id="KW-1133">Transmembrane helix</keyword>
<dbReference type="OrthoDB" id="8367737at2"/>